<evidence type="ECO:0000313" key="1">
    <source>
        <dbReference type="EMBL" id="ATF06290.1"/>
    </source>
</evidence>
<dbReference type="RefSeq" id="WP_024097633.1">
    <property type="nucleotide sequence ID" value="NZ_CP010588.1"/>
</dbReference>
<reference evidence="1 2" key="1">
    <citation type="journal article" date="2017" name="Front. Microbiol.">
        <title>Phaeobacter piscinae sp. nov., a species of the Roseobacter group and potential aquaculture probiont.</title>
        <authorList>
            <person name="Sonnenschein E.C."/>
            <person name="Phippen C.B.W."/>
            <person name="Nielsen K.F."/>
            <person name="Mateiu R.V."/>
            <person name="Melchiorsen J."/>
            <person name="Gram L."/>
            <person name="Overmann J."/>
            <person name="Freese H.M."/>
        </authorList>
    </citation>
    <scope>NUCLEOTIDE SEQUENCE [LARGE SCALE GENOMIC DNA]</scope>
    <source>
        <strain evidence="1 2">P63</strain>
    </source>
</reference>
<accession>A0AAD0EDB9</accession>
<name>A0AAD0EDB9_9RHOB</name>
<gene>
    <name evidence="1" type="ORF">PhaeoP63_02223</name>
</gene>
<dbReference type="Proteomes" id="UP000217545">
    <property type="component" value="Chromosome"/>
</dbReference>
<dbReference type="EMBL" id="CP010784">
    <property type="protein sequence ID" value="ATF06290.1"/>
    <property type="molecule type" value="Genomic_DNA"/>
</dbReference>
<organism evidence="1 2">
    <name type="scientific">Phaeobacter gallaeciensis</name>
    <dbReference type="NCBI Taxonomy" id="60890"/>
    <lineage>
        <taxon>Bacteria</taxon>
        <taxon>Pseudomonadati</taxon>
        <taxon>Pseudomonadota</taxon>
        <taxon>Alphaproteobacteria</taxon>
        <taxon>Rhodobacterales</taxon>
        <taxon>Roseobacteraceae</taxon>
        <taxon>Phaeobacter</taxon>
    </lineage>
</organism>
<dbReference type="GeneID" id="31846619"/>
<sequence>MTEAATSIRHHIKGLVHAQSELIQMLDHLDQHGKVLRGKGGRVAESLREIAADLDLDMAAAPAVTDEST</sequence>
<evidence type="ECO:0000313" key="2">
    <source>
        <dbReference type="Proteomes" id="UP000217545"/>
    </source>
</evidence>
<protein>
    <submittedName>
        <fullName evidence="1">Uncharacterized protein</fullName>
    </submittedName>
</protein>
<proteinExistence type="predicted"/>
<dbReference type="AlphaFoldDB" id="A0AAD0EDB9"/>